<dbReference type="GO" id="GO:0000775">
    <property type="term" value="C:chromosome, centromeric region"/>
    <property type="evidence" value="ECO:0007669"/>
    <property type="project" value="UniProtKB-SubCell"/>
</dbReference>
<keyword evidence="4" id="KW-0158">Chromosome</keyword>
<sequence>MSFEKMEAQSRRLRHQLREYTEFSELWKLSLENYDKGHSYQNSPKNHMTSVDDAIKRLRKENDLLAEELGQLNPDIEDDELDEESMQCLHDQEFLNQLKSWGKTPEDIITPRDKISLKKSYIGLKIALNSLPYEPSVNDPIDIILTRNGLENVISTSRDTLSNLKSDETKLKQDLEYDNNLNAELLEINHLLKERLQKLTINTGNGSRDDPKKDLEQLNKKISIENEKAVKYMGYLNHVLNSNIFNEVINEESENETDFDSDSSSPNYSSFSRKLAEIRETVEDLLNALFDSSAERYILPYNPESPIIRLLLQADLIIQRPDDPRYVKLRDYSECFE</sequence>
<evidence type="ECO:0000256" key="3">
    <source>
        <dbReference type="ARBA" id="ARBA00005795"/>
    </source>
</evidence>
<evidence type="ECO:0000313" key="9">
    <source>
        <dbReference type="Proteomes" id="UP000095009"/>
    </source>
</evidence>
<name>A0A1E3PH55_9ASCO</name>
<dbReference type="GO" id="GO:0000070">
    <property type="term" value="P:mitotic sister chromatid segregation"/>
    <property type="evidence" value="ECO:0007669"/>
    <property type="project" value="TreeGrafter"/>
</dbReference>
<dbReference type="PANTHER" id="PTHR14401">
    <property type="entry name" value="CENTROMERE PROTEIN K"/>
    <property type="match status" value="1"/>
</dbReference>
<dbReference type="Pfam" id="PF11802">
    <property type="entry name" value="CENP-K"/>
    <property type="match status" value="1"/>
</dbReference>
<dbReference type="Proteomes" id="UP000095009">
    <property type="component" value="Unassembled WGS sequence"/>
</dbReference>
<keyword evidence="5" id="KW-0175">Coiled coil</keyword>
<gene>
    <name evidence="8" type="ORF">NADFUDRAFT_43046</name>
</gene>
<proteinExistence type="inferred from homology"/>
<dbReference type="PANTHER" id="PTHR14401:SF6">
    <property type="entry name" value="CENTROMERE PROTEIN K"/>
    <property type="match status" value="1"/>
</dbReference>
<keyword evidence="6" id="KW-0539">Nucleus</keyword>
<comment type="subcellular location">
    <subcellularLocation>
        <location evidence="2">Chromosome</location>
        <location evidence="2">Centromere</location>
    </subcellularLocation>
    <subcellularLocation>
        <location evidence="1">Nucleus</location>
    </subcellularLocation>
</comment>
<dbReference type="EMBL" id="KV454411">
    <property type="protein sequence ID" value="ODQ64749.1"/>
    <property type="molecule type" value="Genomic_DNA"/>
</dbReference>
<evidence type="ECO:0008006" key="10">
    <source>
        <dbReference type="Google" id="ProtNLM"/>
    </source>
</evidence>
<evidence type="ECO:0000256" key="1">
    <source>
        <dbReference type="ARBA" id="ARBA00004123"/>
    </source>
</evidence>
<keyword evidence="7" id="KW-0137">Centromere</keyword>
<evidence type="ECO:0000256" key="6">
    <source>
        <dbReference type="ARBA" id="ARBA00023242"/>
    </source>
</evidence>
<accession>A0A1E3PH55</accession>
<keyword evidence="9" id="KW-1185">Reference proteome</keyword>
<dbReference type="GO" id="GO:0051382">
    <property type="term" value="P:kinetochore assembly"/>
    <property type="evidence" value="ECO:0007669"/>
    <property type="project" value="InterPro"/>
</dbReference>
<dbReference type="InterPro" id="IPR020993">
    <property type="entry name" value="Centromere_CenpK"/>
</dbReference>
<evidence type="ECO:0000256" key="5">
    <source>
        <dbReference type="ARBA" id="ARBA00023054"/>
    </source>
</evidence>
<comment type="similarity">
    <text evidence="3">Belongs to the CENP-K/MCM22 family.</text>
</comment>
<reference evidence="8 9" key="1">
    <citation type="journal article" date="2016" name="Proc. Natl. Acad. Sci. U.S.A.">
        <title>Comparative genomics of biotechnologically important yeasts.</title>
        <authorList>
            <person name="Riley R."/>
            <person name="Haridas S."/>
            <person name="Wolfe K.H."/>
            <person name="Lopes M.R."/>
            <person name="Hittinger C.T."/>
            <person name="Goeker M."/>
            <person name="Salamov A.A."/>
            <person name="Wisecaver J.H."/>
            <person name="Long T.M."/>
            <person name="Calvey C.H."/>
            <person name="Aerts A.L."/>
            <person name="Barry K.W."/>
            <person name="Choi C."/>
            <person name="Clum A."/>
            <person name="Coughlan A.Y."/>
            <person name="Deshpande S."/>
            <person name="Douglass A.P."/>
            <person name="Hanson S.J."/>
            <person name="Klenk H.-P."/>
            <person name="LaButti K.M."/>
            <person name="Lapidus A."/>
            <person name="Lindquist E.A."/>
            <person name="Lipzen A.M."/>
            <person name="Meier-Kolthoff J.P."/>
            <person name="Ohm R.A."/>
            <person name="Otillar R.P."/>
            <person name="Pangilinan J.L."/>
            <person name="Peng Y."/>
            <person name="Rokas A."/>
            <person name="Rosa C.A."/>
            <person name="Scheuner C."/>
            <person name="Sibirny A.A."/>
            <person name="Slot J.C."/>
            <person name="Stielow J.B."/>
            <person name="Sun H."/>
            <person name="Kurtzman C.P."/>
            <person name="Blackwell M."/>
            <person name="Grigoriev I.V."/>
            <person name="Jeffries T.W."/>
        </authorList>
    </citation>
    <scope>NUCLEOTIDE SEQUENCE [LARGE SCALE GENOMIC DNA]</scope>
    <source>
        <strain evidence="8 9">DSM 6958</strain>
    </source>
</reference>
<dbReference type="OrthoDB" id="10667986at2759"/>
<organism evidence="8 9">
    <name type="scientific">Nadsonia fulvescens var. elongata DSM 6958</name>
    <dbReference type="NCBI Taxonomy" id="857566"/>
    <lineage>
        <taxon>Eukaryota</taxon>
        <taxon>Fungi</taxon>
        <taxon>Dikarya</taxon>
        <taxon>Ascomycota</taxon>
        <taxon>Saccharomycotina</taxon>
        <taxon>Dipodascomycetes</taxon>
        <taxon>Dipodascales</taxon>
        <taxon>Dipodascales incertae sedis</taxon>
        <taxon>Nadsonia</taxon>
    </lineage>
</organism>
<evidence type="ECO:0000256" key="2">
    <source>
        <dbReference type="ARBA" id="ARBA00004584"/>
    </source>
</evidence>
<protein>
    <recommendedName>
        <fullName evidence="10">Centromere protein K</fullName>
    </recommendedName>
</protein>
<evidence type="ECO:0000313" key="8">
    <source>
        <dbReference type="EMBL" id="ODQ64749.1"/>
    </source>
</evidence>
<evidence type="ECO:0000256" key="4">
    <source>
        <dbReference type="ARBA" id="ARBA00022454"/>
    </source>
</evidence>
<evidence type="ECO:0000256" key="7">
    <source>
        <dbReference type="ARBA" id="ARBA00023328"/>
    </source>
</evidence>
<dbReference type="GO" id="GO:0005634">
    <property type="term" value="C:nucleus"/>
    <property type="evidence" value="ECO:0007669"/>
    <property type="project" value="UniProtKB-SubCell"/>
</dbReference>
<dbReference type="AlphaFoldDB" id="A0A1E3PH55"/>